<evidence type="ECO:0000313" key="8">
    <source>
        <dbReference type="EMBL" id="KAB8342916.1"/>
    </source>
</evidence>
<keyword evidence="5" id="KW-0067">ATP-binding</keyword>
<evidence type="ECO:0000259" key="6">
    <source>
        <dbReference type="Pfam" id="PF00501"/>
    </source>
</evidence>
<name>A0A5N6KT47_9ROSI</name>
<evidence type="ECO:0000256" key="5">
    <source>
        <dbReference type="ARBA" id="ARBA00022840"/>
    </source>
</evidence>
<sequence>MYEYRSDRSEVEVPYSDVLSFVLDGPHAEAHARKKESLVPADRSELSSPACAIGTDSLQKYLYPVLFLAIVGSGATFLGLNPSCTTGETDHAIKVANVKFILVQPPCFEAMASMAAQSGIPSDHVLVFDGELSDHEEETSNLHTWGKLLSHGEQDWIRFDDEESAGTTPAALFLTSGTTGMPKAAVHTHYALVTKYLVTQDRPKPYEVRRLITVPMFHAFAAVLVHIAPSVEGCTTYIAPRFKLDSCIGFAKRYGITEWPMVPQIISRLVDSIQSQAEHSDTLKSIRLVSCGGAPLPLELKRNLEKLLHSEARVAEQWGMSEVGTITNFPYPETDDSGSVGTIFPNTRIRLRDAEGQYISQDECPGEIIVHTPSRMLGYLGDPTSTNVVLSPDGWYTTGDIGYCRKGKWYIVDRAKDIIKVRGWQVAPAELEACLLGHPQVKDAAVIGVRRQGDVSELPRAYVVHDGSGVISLSEKDVATFLQDRLAGYKSLDGGVKFVETIPRNTSGKILRRVLREMAEQEGFNTKIA</sequence>
<comment type="pathway">
    <text evidence="1">Secondary metabolite biosynthesis.</text>
</comment>
<evidence type="ECO:0000256" key="3">
    <source>
        <dbReference type="ARBA" id="ARBA00022598"/>
    </source>
</evidence>
<proteinExistence type="inferred from homology"/>
<dbReference type="AlphaFoldDB" id="A0A5N6KT47"/>
<evidence type="ECO:0000259" key="7">
    <source>
        <dbReference type="Pfam" id="PF13193"/>
    </source>
</evidence>
<dbReference type="Gene3D" id="3.40.50.12780">
    <property type="entry name" value="N-terminal domain of ligase-like"/>
    <property type="match status" value="1"/>
</dbReference>
<dbReference type="InterPro" id="IPR020845">
    <property type="entry name" value="AMP-binding_CS"/>
</dbReference>
<comment type="similarity">
    <text evidence="2">Belongs to the ATP-dependent AMP-binding enzyme family.</text>
</comment>
<dbReference type="PROSITE" id="PS00455">
    <property type="entry name" value="AMP_BINDING"/>
    <property type="match status" value="1"/>
</dbReference>
<evidence type="ECO:0000313" key="9">
    <source>
        <dbReference type="Proteomes" id="UP000327013"/>
    </source>
</evidence>
<keyword evidence="4" id="KW-0547">Nucleotide-binding</keyword>
<dbReference type="InterPro" id="IPR042099">
    <property type="entry name" value="ANL_N_sf"/>
</dbReference>
<gene>
    <name evidence="8" type="ORF">FH972_022513</name>
</gene>
<keyword evidence="3" id="KW-0436">Ligase</keyword>
<dbReference type="InterPro" id="IPR025110">
    <property type="entry name" value="AMP-bd_C"/>
</dbReference>
<dbReference type="InterPro" id="IPR045851">
    <property type="entry name" value="AMP-bd_C_sf"/>
</dbReference>
<dbReference type="GO" id="GO:0016405">
    <property type="term" value="F:CoA-ligase activity"/>
    <property type="evidence" value="ECO:0007669"/>
    <property type="project" value="TreeGrafter"/>
</dbReference>
<dbReference type="Proteomes" id="UP000327013">
    <property type="component" value="Unassembled WGS sequence"/>
</dbReference>
<dbReference type="PANTHER" id="PTHR24096:SF317">
    <property type="entry name" value="ADENYLATE-FORMING ENZYME AFEA"/>
    <property type="match status" value="1"/>
</dbReference>
<dbReference type="EMBL" id="VIBQ01000012">
    <property type="protein sequence ID" value="KAB8342916.1"/>
    <property type="molecule type" value="Genomic_DNA"/>
</dbReference>
<dbReference type="Gene3D" id="3.30.300.30">
    <property type="match status" value="1"/>
</dbReference>
<dbReference type="GO" id="GO:0019748">
    <property type="term" value="P:secondary metabolic process"/>
    <property type="evidence" value="ECO:0007669"/>
    <property type="project" value="TreeGrafter"/>
</dbReference>
<accession>A0A5N6KT47</accession>
<evidence type="ECO:0000256" key="4">
    <source>
        <dbReference type="ARBA" id="ARBA00022741"/>
    </source>
</evidence>
<reference evidence="8 9" key="1">
    <citation type="submission" date="2019-06" db="EMBL/GenBank/DDBJ databases">
        <title>A chromosomal-level reference genome of Carpinus fangiana (Coryloideae, Betulaceae).</title>
        <authorList>
            <person name="Yang X."/>
            <person name="Wang Z."/>
            <person name="Zhang L."/>
            <person name="Hao G."/>
            <person name="Liu J."/>
            <person name="Yang Y."/>
        </authorList>
    </citation>
    <scope>NUCLEOTIDE SEQUENCE [LARGE SCALE GENOMIC DNA]</scope>
    <source>
        <strain evidence="8">Cfa_2016G</strain>
        <tissue evidence="8">Leaf</tissue>
    </source>
</reference>
<evidence type="ECO:0008006" key="10">
    <source>
        <dbReference type="Google" id="ProtNLM"/>
    </source>
</evidence>
<protein>
    <recommendedName>
        <fullName evidence="10">AMP-dependent synthetase/ligase domain-containing protein</fullName>
    </recommendedName>
</protein>
<dbReference type="GO" id="GO:0005524">
    <property type="term" value="F:ATP binding"/>
    <property type="evidence" value="ECO:0007669"/>
    <property type="project" value="UniProtKB-KW"/>
</dbReference>
<dbReference type="InterPro" id="IPR000873">
    <property type="entry name" value="AMP-dep_synth/lig_dom"/>
</dbReference>
<dbReference type="PANTHER" id="PTHR24096">
    <property type="entry name" value="LONG-CHAIN-FATTY-ACID--COA LIGASE"/>
    <property type="match status" value="1"/>
</dbReference>
<keyword evidence="9" id="KW-1185">Reference proteome</keyword>
<organism evidence="8 9">
    <name type="scientific">Carpinus fangiana</name>
    <dbReference type="NCBI Taxonomy" id="176857"/>
    <lineage>
        <taxon>Eukaryota</taxon>
        <taxon>Viridiplantae</taxon>
        <taxon>Streptophyta</taxon>
        <taxon>Embryophyta</taxon>
        <taxon>Tracheophyta</taxon>
        <taxon>Spermatophyta</taxon>
        <taxon>Magnoliopsida</taxon>
        <taxon>eudicotyledons</taxon>
        <taxon>Gunneridae</taxon>
        <taxon>Pentapetalae</taxon>
        <taxon>rosids</taxon>
        <taxon>fabids</taxon>
        <taxon>Fagales</taxon>
        <taxon>Betulaceae</taxon>
        <taxon>Carpinus</taxon>
    </lineage>
</organism>
<dbReference type="OrthoDB" id="10253115at2759"/>
<comment type="caution">
    <text evidence="8">The sequence shown here is derived from an EMBL/GenBank/DDBJ whole genome shotgun (WGS) entry which is preliminary data.</text>
</comment>
<evidence type="ECO:0000256" key="2">
    <source>
        <dbReference type="ARBA" id="ARBA00006432"/>
    </source>
</evidence>
<feature type="domain" description="AMP-dependent synthetase/ligase" evidence="6">
    <location>
        <begin position="63"/>
        <end position="380"/>
    </location>
</feature>
<dbReference type="SUPFAM" id="SSF56801">
    <property type="entry name" value="Acetyl-CoA synthetase-like"/>
    <property type="match status" value="1"/>
</dbReference>
<dbReference type="Pfam" id="PF00501">
    <property type="entry name" value="AMP-binding"/>
    <property type="match status" value="1"/>
</dbReference>
<evidence type="ECO:0000256" key="1">
    <source>
        <dbReference type="ARBA" id="ARBA00005179"/>
    </source>
</evidence>
<feature type="domain" description="AMP-binding enzyme C-terminal" evidence="7">
    <location>
        <begin position="430"/>
        <end position="509"/>
    </location>
</feature>
<dbReference type="Pfam" id="PF13193">
    <property type="entry name" value="AMP-binding_C"/>
    <property type="match status" value="1"/>
</dbReference>